<dbReference type="PANTHER" id="PTHR21666:SF270">
    <property type="entry name" value="MUREIN HYDROLASE ACTIVATOR ENVC"/>
    <property type="match status" value="1"/>
</dbReference>
<evidence type="ECO:0000256" key="1">
    <source>
        <dbReference type="SAM" id="Phobius"/>
    </source>
</evidence>
<evidence type="ECO:0000259" key="2">
    <source>
        <dbReference type="Pfam" id="PF01551"/>
    </source>
</evidence>
<organism evidence="3 4">
    <name type="scientific">Actinophytocola gossypii</name>
    <dbReference type="NCBI Taxonomy" id="2812003"/>
    <lineage>
        <taxon>Bacteria</taxon>
        <taxon>Bacillati</taxon>
        <taxon>Actinomycetota</taxon>
        <taxon>Actinomycetes</taxon>
        <taxon>Pseudonocardiales</taxon>
        <taxon>Pseudonocardiaceae</taxon>
    </lineage>
</organism>
<dbReference type="Pfam" id="PF01551">
    <property type="entry name" value="Peptidase_M23"/>
    <property type="match status" value="1"/>
</dbReference>
<reference evidence="3 4" key="1">
    <citation type="submission" date="2021-02" db="EMBL/GenBank/DDBJ databases">
        <title>Actinophytocola xerophila sp. nov., isolated from soil of cotton cropping field.</title>
        <authorList>
            <person name="Huang R."/>
            <person name="Chen X."/>
            <person name="Ge X."/>
            <person name="Liu W."/>
        </authorList>
    </citation>
    <scope>NUCLEOTIDE SEQUENCE [LARGE SCALE GENOMIC DNA]</scope>
    <source>
        <strain evidence="3 4">S1-96</strain>
    </source>
</reference>
<keyword evidence="1" id="KW-0472">Membrane</keyword>
<dbReference type="PANTHER" id="PTHR21666">
    <property type="entry name" value="PEPTIDASE-RELATED"/>
    <property type="match status" value="1"/>
</dbReference>
<proteinExistence type="predicted"/>
<dbReference type="EMBL" id="JAFFZE010000005">
    <property type="protein sequence ID" value="MCT2582352.1"/>
    <property type="molecule type" value="Genomic_DNA"/>
</dbReference>
<dbReference type="Gene3D" id="2.70.70.10">
    <property type="entry name" value="Glucose Permease (Domain IIA)"/>
    <property type="match status" value="1"/>
</dbReference>
<evidence type="ECO:0000313" key="3">
    <source>
        <dbReference type="EMBL" id="MCT2582352.1"/>
    </source>
</evidence>
<gene>
    <name evidence="3" type="ORF">JT362_04350</name>
</gene>
<dbReference type="InterPro" id="IPR016047">
    <property type="entry name" value="M23ase_b-sheet_dom"/>
</dbReference>
<evidence type="ECO:0000313" key="4">
    <source>
        <dbReference type="Proteomes" id="UP001156441"/>
    </source>
</evidence>
<dbReference type="Proteomes" id="UP001156441">
    <property type="component" value="Unassembled WGS sequence"/>
</dbReference>
<keyword evidence="1" id="KW-1133">Transmembrane helix</keyword>
<comment type="caution">
    <text evidence="3">The sequence shown here is derived from an EMBL/GenBank/DDBJ whole genome shotgun (WGS) entry which is preliminary data.</text>
</comment>
<dbReference type="InterPro" id="IPR011055">
    <property type="entry name" value="Dup_hybrid_motif"/>
</dbReference>
<protein>
    <submittedName>
        <fullName evidence="3">M23 family metallopeptidase</fullName>
    </submittedName>
</protein>
<name>A0ABT2J3C1_9PSEU</name>
<dbReference type="CDD" id="cd12797">
    <property type="entry name" value="M23_peptidase"/>
    <property type="match status" value="1"/>
</dbReference>
<keyword evidence="1" id="KW-0812">Transmembrane</keyword>
<sequence length="302" mass="31621">MGCPRVFGWSQQVGVTDGGKVKRTRWFAALVGAALVATTVVNVVGTPQASAAPAFQMPFPCGQTWQGQTRTNHSPANAVDFNRTNDSGDPVVASAGGTVSRVANEGNTSYGRWIEINHGSGWTSRYAHLSVQRVSVGQSVSKGQRIGDVGNTGGSTGAHLHYEQRSGGVAVKIRFNGSQIYYWGTRSYTSNNCGGGGNPYTPQEVCGSGYSVINSHRLGDAGRVYLLYNSGKNCVVTIKTTNVGKATPMSAFLEPQGGTRGTDSGSFSYYAGPVVKSAPGTCVKWGGSVGSASYTSPWEHCG</sequence>
<keyword evidence="4" id="KW-1185">Reference proteome</keyword>
<feature type="transmembrane region" description="Helical" evidence="1">
    <location>
        <begin position="26"/>
        <end position="45"/>
    </location>
</feature>
<accession>A0ABT2J3C1</accession>
<feature type="domain" description="M23ase beta-sheet core" evidence="2">
    <location>
        <begin position="78"/>
        <end position="171"/>
    </location>
</feature>
<dbReference type="SUPFAM" id="SSF51261">
    <property type="entry name" value="Duplicated hybrid motif"/>
    <property type="match status" value="1"/>
</dbReference>
<dbReference type="InterPro" id="IPR050570">
    <property type="entry name" value="Cell_wall_metabolism_enzyme"/>
</dbReference>